<proteinExistence type="predicted"/>
<evidence type="ECO:0000313" key="1">
    <source>
        <dbReference type="EMBL" id="GES27871.1"/>
    </source>
</evidence>
<accession>A0A5J4L7R0</accession>
<evidence type="ECO:0000313" key="2">
    <source>
        <dbReference type="Proteomes" id="UP000325598"/>
    </source>
</evidence>
<comment type="caution">
    <text evidence="1">The sequence shown here is derived from an EMBL/GenBank/DDBJ whole genome shotgun (WGS) entry which is preliminary data.</text>
</comment>
<protein>
    <submittedName>
        <fullName evidence="1">Uncharacterized protein</fullName>
    </submittedName>
</protein>
<dbReference type="AlphaFoldDB" id="A0A5J4L7R0"/>
<name>A0A5J4L7R0_9ACTN</name>
<dbReference type="EMBL" id="BLAG01000004">
    <property type="protein sequence ID" value="GES27871.1"/>
    <property type="molecule type" value="Genomic_DNA"/>
</dbReference>
<dbReference type="RefSeq" id="WP_086719288.1">
    <property type="nucleotide sequence ID" value="NZ_BLAG01000004.1"/>
</dbReference>
<keyword evidence="2" id="KW-1185">Reference proteome</keyword>
<organism evidence="1 2">
    <name type="scientific">Streptomyces angustmyceticus</name>
    <dbReference type="NCBI Taxonomy" id="285578"/>
    <lineage>
        <taxon>Bacteria</taxon>
        <taxon>Bacillati</taxon>
        <taxon>Actinomycetota</taxon>
        <taxon>Actinomycetes</taxon>
        <taxon>Kitasatosporales</taxon>
        <taxon>Streptomycetaceae</taxon>
        <taxon>Streptomyces</taxon>
    </lineage>
</organism>
<gene>
    <name evidence="1" type="ORF">San01_03580</name>
</gene>
<dbReference type="Proteomes" id="UP000325598">
    <property type="component" value="Unassembled WGS sequence"/>
</dbReference>
<reference evidence="1 2" key="1">
    <citation type="submission" date="2019-10" db="EMBL/GenBank/DDBJ databases">
        <title>Whole genome shotgun sequence of Streptomyces angustmyceticus NBRC 3934.</title>
        <authorList>
            <person name="Hosoyama A."/>
            <person name="Ichikawa N."/>
            <person name="Kimura A."/>
            <person name="Kitahashi Y."/>
            <person name="Komaki H."/>
            <person name="Uohara A."/>
        </authorList>
    </citation>
    <scope>NUCLEOTIDE SEQUENCE [LARGE SCALE GENOMIC DNA]</scope>
    <source>
        <strain evidence="1 2">NBRC 3934</strain>
    </source>
</reference>
<sequence>MGYAHYEIIRNGQTIQAGYSVPTTCERTSCNEQIDRGLAHLCGETPGGDQHGCGGYFCGNHLHMNANLAASGFACRACNDRYDAQHPEEDEEVSVDAMVVTFN</sequence>
<dbReference type="GeneID" id="96749732"/>
<dbReference type="OrthoDB" id="6058474at2"/>